<dbReference type="STRING" id="63057.A0A2P5BTA1"/>
<dbReference type="EMBL" id="JXTC01000465">
    <property type="protein sequence ID" value="PON52026.1"/>
    <property type="molecule type" value="Genomic_DNA"/>
</dbReference>
<dbReference type="OrthoDB" id="1626934at2759"/>
<evidence type="ECO:0000313" key="8">
    <source>
        <dbReference type="Proteomes" id="UP000237000"/>
    </source>
</evidence>
<feature type="transmembrane region" description="Helical" evidence="6">
    <location>
        <begin position="68"/>
        <end position="92"/>
    </location>
</feature>
<evidence type="ECO:0000256" key="4">
    <source>
        <dbReference type="ARBA" id="ARBA00022989"/>
    </source>
</evidence>
<feature type="transmembrane region" description="Helical" evidence="6">
    <location>
        <begin position="185"/>
        <end position="209"/>
    </location>
</feature>
<dbReference type="GO" id="GO:0016020">
    <property type="term" value="C:membrane"/>
    <property type="evidence" value="ECO:0007669"/>
    <property type="project" value="UniProtKB-SubCell"/>
</dbReference>
<evidence type="ECO:0000256" key="1">
    <source>
        <dbReference type="ARBA" id="ARBA00004141"/>
    </source>
</evidence>
<dbReference type="Pfam" id="PF13520">
    <property type="entry name" value="AA_permease_2"/>
    <property type="match status" value="1"/>
</dbReference>
<keyword evidence="5 6" id="KW-0472">Membrane</keyword>
<keyword evidence="3 6" id="KW-0812">Transmembrane</keyword>
<keyword evidence="8" id="KW-1185">Reference proteome</keyword>
<accession>A0A2P5BTA1</accession>
<evidence type="ECO:0000256" key="2">
    <source>
        <dbReference type="ARBA" id="ARBA00022448"/>
    </source>
</evidence>
<feature type="transmembrane region" description="Helical" evidence="6">
    <location>
        <begin position="229"/>
        <end position="250"/>
    </location>
</feature>
<dbReference type="InterPro" id="IPR002293">
    <property type="entry name" value="AA/rel_permease1"/>
</dbReference>
<feature type="transmembrane region" description="Helical" evidence="6">
    <location>
        <begin position="159"/>
        <end position="179"/>
    </location>
</feature>
<evidence type="ECO:0000256" key="6">
    <source>
        <dbReference type="SAM" id="Phobius"/>
    </source>
</evidence>
<keyword evidence="4 6" id="KW-1133">Transmembrane helix</keyword>
<organism evidence="7 8">
    <name type="scientific">Trema orientale</name>
    <name type="common">Charcoal tree</name>
    <name type="synonym">Celtis orientalis</name>
    <dbReference type="NCBI Taxonomy" id="63057"/>
    <lineage>
        <taxon>Eukaryota</taxon>
        <taxon>Viridiplantae</taxon>
        <taxon>Streptophyta</taxon>
        <taxon>Embryophyta</taxon>
        <taxon>Tracheophyta</taxon>
        <taxon>Spermatophyta</taxon>
        <taxon>Magnoliopsida</taxon>
        <taxon>eudicotyledons</taxon>
        <taxon>Gunneridae</taxon>
        <taxon>Pentapetalae</taxon>
        <taxon>rosids</taxon>
        <taxon>fabids</taxon>
        <taxon>Rosales</taxon>
        <taxon>Cannabaceae</taxon>
        <taxon>Trema</taxon>
    </lineage>
</organism>
<comment type="subcellular location">
    <subcellularLocation>
        <location evidence="1">Membrane</location>
        <topology evidence="1">Multi-pass membrane protein</topology>
    </subcellularLocation>
</comment>
<dbReference type="InParanoid" id="A0A2P5BTA1"/>
<protein>
    <submittedName>
        <fullName evidence="7">Amino acid/polyamine transporter</fullName>
    </submittedName>
</protein>
<dbReference type="PANTHER" id="PTHR45649">
    <property type="entry name" value="AMINO-ACID PERMEASE BAT1"/>
    <property type="match status" value="1"/>
</dbReference>
<comment type="caution">
    <text evidence="7">The sequence shown here is derived from an EMBL/GenBank/DDBJ whole genome shotgun (WGS) entry which is preliminary data.</text>
</comment>
<dbReference type="PANTHER" id="PTHR45649:SF26">
    <property type="entry name" value="OS04G0435100 PROTEIN"/>
    <property type="match status" value="1"/>
</dbReference>
<sequence>MLPLVALTIQSASYVFTKFDMATEQTGVSSKPYAVTLSFLVSQYSLYGYDAAAHLTEETKGADKNGPIAILSSIGIISVFGWAYILALTFSIQDFGYLYDTSNETAGAFVPAQILYDAFHGRYHNSTGAIILLFVYASSRDKGIPFSSIWRKVNPKHKVPSNAVWLCAAICILLGFPILKVNVVFTALTSICTIGWVGGYAVPIFARMVMAEKNFKPGPFYLGKARRPVCLVAFLWICYTCSVFLLPTFYPISWDTFNYAPVALGVAVKPKILTCIISQ</sequence>
<evidence type="ECO:0000313" key="7">
    <source>
        <dbReference type="EMBL" id="PON52026.1"/>
    </source>
</evidence>
<proteinExistence type="predicted"/>
<reference evidence="8" key="1">
    <citation type="submission" date="2016-06" db="EMBL/GenBank/DDBJ databases">
        <title>Parallel loss of symbiosis genes in relatives of nitrogen-fixing non-legume Parasponia.</title>
        <authorList>
            <person name="Van Velzen R."/>
            <person name="Holmer R."/>
            <person name="Bu F."/>
            <person name="Rutten L."/>
            <person name="Van Zeijl A."/>
            <person name="Liu W."/>
            <person name="Santuari L."/>
            <person name="Cao Q."/>
            <person name="Sharma T."/>
            <person name="Shen D."/>
            <person name="Roswanjaya Y."/>
            <person name="Wardhani T."/>
            <person name="Kalhor M.S."/>
            <person name="Jansen J."/>
            <person name="Van den Hoogen J."/>
            <person name="Gungor B."/>
            <person name="Hartog M."/>
            <person name="Hontelez J."/>
            <person name="Verver J."/>
            <person name="Yang W.-C."/>
            <person name="Schijlen E."/>
            <person name="Repin R."/>
            <person name="Schilthuizen M."/>
            <person name="Schranz E."/>
            <person name="Heidstra R."/>
            <person name="Miyata K."/>
            <person name="Fedorova E."/>
            <person name="Kohlen W."/>
            <person name="Bisseling T."/>
            <person name="Smit S."/>
            <person name="Geurts R."/>
        </authorList>
    </citation>
    <scope>NUCLEOTIDE SEQUENCE [LARGE SCALE GENOMIC DNA]</scope>
    <source>
        <strain evidence="8">cv. RG33-2</strain>
    </source>
</reference>
<dbReference type="AlphaFoldDB" id="A0A2P5BTA1"/>
<evidence type="ECO:0000256" key="5">
    <source>
        <dbReference type="ARBA" id="ARBA00023136"/>
    </source>
</evidence>
<name>A0A2P5BTA1_TREOI</name>
<gene>
    <name evidence="7" type="ORF">TorRG33x02_309600</name>
</gene>
<dbReference type="Gene3D" id="1.20.1740.10">
    <property type="entry name" value="Amino acid/polyamine transporter I"/>
    <property type="match status" value="1"/>
</dbReference>
<dbReference type="GO" id="GO:0022857">
    <property type="term" value="F:transmembrane transporter activity"/>
    <property type="evidence" value="ECO:0007669"/>
    <property type="project" value="InterPro"/>
</dbReference>
<dbReference type="Proteomes" id="UP000237000">
    <property type="component" value="Unassembled WGS sequence"/>
</dbReference>
<keyword evidence="2" id="KW-0813">Transport</keyword>
<evidence type="ECO:0000256" key="3">
    <source>
        <dbReference type="ARBA" id="ARBA00022692"/>
    </source>
</evidence>